<dbReference type="GO" id="GO:0005634">
    <property type="term" value="C:nucleus"/>
    <property type="evidence" value="ECO:0007669"/>
    <property type="project" value="UniProtKB-SubCell"/>
</dbReference>
<dbReference type="PROSITE" id="PS51029">
    <property type="entry name" value="MADF"/>
    <property type="match status" value="1"/>
</dbReference>
<dbReference type="GO" id="GO:0051082">
    <property type="term" value="F:unfolded protein binding"/>
    <property type="evidence" value="ECO:0007669"/>
    <property type="project" value="InterPro"/>
</dbReference>
<evidence type="ECO:0000256" key="1">
    <source>
        <dbReference type="ARBA" id="ARBA00004496"/>
    </source>
</evidence>
<dbReference type="SUPFAM" id="SSF54849">
    <property type="entry name" value="GroEL-intermediate domain like"/>
    <property type="match status" value="1"/>
</dbReference>
<evidence type="ECO:0000256" key="6">
    <source>
        <dbReference type="ARBA" id="ARBA00022840"/>
    </source>
</evidence>
<dbReference type="CDD" id="cd03340">
    <property type="entry name" value="TCP1_eta"/>
    <property type="match status" value="1"/>
</dbReference>
<feature type="region of interest" description="Disordered" evidence="11">
    <location>
        <begin position="575"/>
        <end position="605"/>
    </location>
</feature>
<sequence length="695" mass="77742">MDKLIVDAHGKATISNDGATIMKLLEIIHPAAKTLVDIAKSQDAEFLKQVKPFVEEGVHPRIIIKAIRKSLQLCMDKINEMAVQIVEQSKEDQRALLEKCAATAMSSKLIHQQKDFFSRIVVEAVTGGSLEESQLVSGVAFKKTFSYAGFEMAPKSYDKCKIALLNIELELKAERDNAEIRVDNVKEYQKVIHESGANVVLSKLPIGDVATQYFADRDIFCAGRVPEEDLKRTMKACGGAVMTTANDIKPSVLGLCEHFEERQVGGERFNLFQGCPNAKTSTLILRGGAEQFLEETERSLHDAIMIHDSVVAGGGAIEMELSKLLRDYSRTIAGKEQLLIAAIAKGLEIIPRQLCDNAGFDATNILNKLRQKHAQGGQWFGVDITKEDISDNYEQCVWEPSIIKINALTAAAEAACMILSVDETIKSPKAGEAPMAGGGMGMGRGMGRPINLRYSMYEFIEAVHKRSIIWERSHPNFHNRELRDQAWQQIGQELCANFQSSSDPEKQEIVKTLLKRWKNTRDSYLRVNRLRQSGEEVARASYIYEKELSFLLDVKAETEDDEELLKEEPKLQVKRKRLPAAHGSVKTPKRRRNSDQESSLECATNNPAIPDNFHSVLEDVSYAREDTVPLEITPTSHFPADPPICSTNTVPTSAPADPDQAFFDTIKPHMQRMCADRKLDFQIEVLKILRNFKPN</sequence>
<evidence type="ECO:0000256" key="4">
    <source>
        <dbReference type="ARBA" id="ARBA00022490"/>
    </source>
</evidence>
<dbReference type="InterPro" id="IPR027410">
    <property type="entry name" value="TCP-1-like_intermed_sf"/>
</dbReference>
<evidence type="ECO:0000313" key="14">
    <source>
        <dbReference type="EMBL" id="KAI8045832.1"/>
    </source>
</evidence>
<keyword evidence="5 10" id="KW-0547">Nucleotide-binding</keyword>
<comment type="caution">
    <text evidence="14">The sequence shown here is derived from an EMBL/GenBank/DDBJ whole genome shotgun (WGS) entry which is preliminary data.</text>
</comment>
<feature type="compositionally biased region" description="Polar residues" evidence="11">
    <location>
        <begin position="596"/>
        <end position="605"/>
    </location>
</feature>
<dbReference type="Gene3D" id="1.10.560.10">
    <property type="entry name" value="GroEL-like equatorial domain"/>
    <property type="match status" value="1"/>
</dbReference>
<evidence type="ECO:0000256" key="3">
    <source>
        <dbReference type="ARBA" id="ARBA00015836"/>
    </source>
</evidence>
<dbReference type="InterPro" id="IPR027409">
    <property type="entry name" value="GroEL-like_apical_dom_sf"/>
</dbReference>
<comment type="function">
    <text evidence="10">Molecular chaperone; assists the folding of proteins upon ATP hydrolysis. Known to play a role, in vitro, in the folding of actin and tubulin.</text>
</comment>
<evidence type="ECO:0000256" key="9">
    <source>
        <dbReference type="PROSITE-ProRule" id="PRU00371"/>
    </source>
</evidence>
<evidence type="ECO:0000256" key="2">
    <source>
        <dbReference type="ARBA" id="ARBA00008020"/>
    </source>
</evidence>
<dbReference type="PANTHER" id="PTHR11353">
    <property type="entry name" value="CHAPERONIN"/>
    <property type="match status" value="1"/>
</dbReference>
<dbReference type="InterPro" id="IPR004210">
    <property type="entry name" value="BESS_motif"/>
</dbReference>
<dbReference type="FunFam" id="3.50.7.10:FF:000006">
    <property type="entry name" value="T-complex protein 1 subunit eta"/>
    <property type="match status" value="1"/>
</dbReference>
<dbReference type="InterPro" id="IPR006578">
    <property type="entry name" value="MADF-dom"/>
</dbReference>
<dbReference type="InterPro" id="IPR027413">
    <property type="entry name" value="GROEL-like_equatorial_sf"/>
</dbReference>
<accession>A0A9Q0BV93</accession>
<organism evidence="14 15">
    <name type="scientific">Drosophila gunungcola</name>
    <name type="common">fruit fly</name>
    <dbReference type="NCBI Taxonomy" id="103775"/>
    <lineage>
        <taxon>Eukaryota</taxon>
        <taxon>Metazoa</taxon>
        <taxon>Ecdysozoa</taxon>
        <taxon>Arthropoda</taxon>
        <taxon>Hexapoda</taxon>
        <taxon>Insecta</taxon>
        <taxon>Pterygota</taxon>
        <taxon>Neoptera</taxon>
        <taxon>Endopterygota</taxon>
        <taxon>Diptera</taxon>
        <taxon>Brachycera</taxon>
        <taxon>Muscomorpha</taxon>
        <taxon>Ephydroidea</taxon>
        <taxon>Drosophilidae</taxon>
        <taxon>Drosophila</taxon>
        <taxon>Sophophora</taxon>
    </lineage>
</organism>
<dbReference type="Pfam" id="PF02944">
    <property type="entry name" value="BESS"/>
    <property type="match status" value="1"/>
</dbReference>
<dbReference type="PROSITE" id="PS51031">
    <property type="entry name" value="BESS"/>
    <property type="match status" value="1"/>
</dbReference>
<dbReference type="Proteomes" id="UP001059596">
    <property type="component" value="Chromosome 3R"/>
</dbReference>
<dbReference type="SMART" id="SM00595">
    <property type="entry name" value="MADF"/>
    <property type="match status" value="1"/>
</dbReference>
<comment type="subunit">
    <text evidence="10">Heterooligomeric complex that forms two stacked rings.</text>
</comment>
<dbReference type="SUPFAM" id="SSF48592">
    <property type="entry name" value="GroEL equatorial domain-like"/>
    <property type="match status" value="1"/>
</dbReference>
<name>A0A9Q0BV93_9MUSC</name>
<dbReference type="GO" id="GO:0140662">
    <property type="term" value="F:ATP-dependent protein folding chaperone"/>
    <property type="evidence" value="ECO:0007669"/>
    <property type="project" value="InterPro"/>
</dbReference>
<proteinExistence type="inferred from homology"/>
<dbReference type="Pfam" id="PF10545">
    <property type="entry name" value="MADF_DNA_bdg"/>
    <property type="match status" value="1"/>
</dbReference>
<dbReference type="Gene3D" id="3.50.7.10">
    <property type="entry name" value="GroEL"/>
    <property type="match status" value="1"/>
</dbReference>
<keyword evidence="6 10" id="KW-0067">ATP-binding</keyword>
<comment type="similarity">
    <text evidence="2 10">Belongs to the TCP-1 chaperonin family.</text>
</comment>
<dbReference type="EMBL" id="JAMKOV010000001">
    <property type="protein sequence ID" value="KAI8045832.1"/>
    <property type="molecule type" value="Genomic_DNA"/>
</dbReference>
<dbReference type="GO" id="GO:0005524">
    <property type="term" value="F:ATP binding"/>
    <property type="evidence" value="ECO:0007669"/>
    <property type="project" value="UniProtKB-KW"/>
</dbReference>
<dbReference type="PROSITE" id="PS00751">
    <property type="entry name" value="TCP1_2"/>
    <property type="match status" value="1"/>
</dbReference>
<evidence type="ECO:0000256" key="5">
    <source>
        <dbReference type="ARBA" id="ARBA00022741"/>
    </source>
</evidence>
<evidence type="ECO:0000256" key="10">
    <source>
        <dbReference type="RuleBase" id="RU365042"/>
    </source>
</evidence>
<evidence type="ECO:0000256" key="11">
    <source>
        <dbReference type="SAM" id="MobiDB-lite"/>
    </source>
</evidence>
<feature type="domain" description="BESS" evidence="13">
    <location>
        <begin position="656"/>
        <end position="695"/>
    </location>
</feature>
<protein>
    <recommendedName>
        <fullName evidence="3 10">T-complex protein 1 subunit eta</fullName>
        <shortName evidence="10">TCP-1-eta</shortName>
    </recommendedName>
    <alternativeName>
        <fullName evidence="8 10">CCT-eta</fullName>
    </alternativeName>
</protein>
<dbReference type="GO" id="GO:0016887">
    <property type="term" value="F:ATP hydrolysis activity"/>
    <property type="evidence" value="ECO:0007669"/>
    <property type="project" value="InterPro"/>
</dbReference>
<dbReference type="Gene3D" id="3.30.260.10">
    <property type="entry name" value="TCP-1-like chaperonin intermediate domain"/>
    <property type="match status" value="1"/>
</dbReference>
<dbReference type="SUPFAM" id="SSF52029">
    <property type="entry name" value="GroEL apical domain-like"/>
    <property type="match status" value="1"/>
</dbReference>
<dbReference type="AlphaFoldDB" id="A0A9Q0BV93"/>
<dbReference type="GO" id="GO:0005832">
    <property type="term" value="C:chaperonin-containing T-complex"/>
    <property type="evidence" value="ECO:0007669"/>
    <property type="project" value="UniProtKB-ARBA"/>
</dbReference>
<keyword evidence="15" id="KW-1185">Reference proteome</keyword>
<keyword evidence="9" id="KW-0539">Nucleus</keyword>
<evidence type="ECO:0000256" key="8">
    <source>
        <dbReference type="ARBA" id="ARBA00032221"/>
    </source>
</evidence>
<dbReference type="InterPro" id="IPR002194">
    <property type="entry name" value="Chaperonin_TCP-1_CS"/>
</dbReference>
<evidence type="ECO:0000259" key="12">
    <source>
        <dbReference type="PROSITE" id="PS51029"/>
    </source>
</evidence>
<keyword evidence="4 10" id="KW-0963">Cytoplasm</keyword>
<dbReference type="Pfam" id="PF00118">
    <property type="entry name" value="Cpn60_TCP1"/>
    <property type="match status" value="1"/>
</dbReference>
<keyword evidence="7 10" id="KW-0143">Chaperone</keyword>
<evidence type="ECO:0000313" key="15">
    <source>
        <dbReference type="Proteomes" id="UP001059596"/>
    </source>
</evidence>
<dbReference type="FunFam" id="1.10.560.10:FF:000017">
    <property type="entry name" value="T-complex protein 1 subunit eta"/>
    <property type="match status" value="1"/>
</dbReference>
<evidence type="ECO:0000256" key="7">
    <source>
        <dbReference type="ARBA" id="ARBA00023186"/>
    </source>
</evidence>
<feature type="domain" description="MADF" evidence="12">
    <location>
        <begin position="458"/>
        <end position="556"/>
    </location>
</feature>
<comment type="subcellular location">
    <subcellularLocation>
        <location evidence="1 10">Cytoplasm</location>
    </subcellularLocation>
    <subcellularLocation>
        <location evidence="9">Nucleus</location>
    </subcellularLocation>
</comment>
<gene>
    <name evidence="14" type="ORF">M5D96_002021</name>
</gene>
<dbReference type="InterPro" id="IPR017998">
    <property type="entry name" value="Chaperone_TCP-1"/>
</dbReference>
<dbReference type="GO" id="GO:0003677">
    <property type="term" value="F:DNA binding"/>
    <property type="evidence" value="ECO:0007669"/>
    <property type="project" value="InterPro"/>
</dbReference>
<reference evidence="14" key="1">
    <citation type="journal article" date="2023" name="Genome Biol. Evol.">
        <title>Long-read-based Genome Assembly of Drosophila gunungcola Reveals Fewer Chemosensory Genes in Flower-breeding Species.</title>
        <authorList>
            <person name="Negi A."/>
            <person name="Liao B.Y."/>
            <person name="Yeh S.D."/>
        </authorList>
    </citation>
    <scope>NUCLEOTIDE SEQUENCE</scope>
    <source>
        <strain evidence="14">Sukarami</strain>
    </source>
</reference>
<dbReference type="InterPro" id="IPR002423">
    <property type="entry name" value="Cpn60/GroEL/TCP-1"/>
</dbReference>
<evidence type="ECO:0000259" key="13">
    <source>
        <dbReference type="PROSITE" id="PS51031"/>
    </source>
</evidence>
<dbReference type="InterPro" id="IPR012720">
    <property type="entry name" value="Chap_CCT_eta"/>
</dbReference>